<reference evidence="1" key="1">
    <citation type="submission" date="2020-09" db="EMBL/GenBank/DDBJ databases">
        <title>Streptomyces canutascabiei sp. nov., which causes potato common scab and is distributed across the world.</title>
        <authorList>
            <person name="Nguyen H.P."/>
            <person name="Weisberg A.J."/>
            <person name="Chang J.H."/>
            <person name="Clarke C.R."/>
        </authorList>
    </citation>
    <scope>NUCLEOTIDE SEQUENCE</scope>
    <source>
        <strain evidence="1">ID-01-6.2a</strain>
    </source>
</reference>
<evidence type="ECO:0000313" key="4">
    <source>
        <dbReference type="Proteomes" id="UP001282474"/>
    </source>
</evidence>
<name>A0A927L0M6_9ACTN</name>
<dbReference type="RefSeq" id="WP_143671971.1">
    <property type="nucleotide sequence ID" value="NZ_CP119182.1"/>
</dbReference>
<evidence type="ECO:0000313" key="2">
    <source>
        <dbReference type="EMBL" id="MDX3037643.1"/>
    </source>
</evidence>
<proteinExistence type="predicted"/>
<gene>
    <name evidence="1" type="ORF">IHE70_06285</name>
    <name evidence="2" type="ORF">PV383_10725</name>
</gene>
<dbReference type="EMBL" id="JACYXT010000002">
    <property type="protein sequence ID" value="MBD9722853.1"/>
    <property type="molecule type" value="Genomic_DNA"/>
</dbReference>
<dbReference type="Proteomes" id="UP000661025">
    <property type="component" value="Unassembled WGS sequence"/>
</dbReference>
<protein>
    <submittedName>
        <fullName evidence="1">Uncharacterized protein</fullName>
    </submittedName>
</protein>
<dbReference type="AlphaFoldDB" id="A0A927L0M6"/>
<reference evidence="2 4" key="2">
    <citation type="journal article" date="2023" name="Microb. Genom.">
        <title>Mesoterricola silvestris gen. nov., sp. nov., Mesoterricola sediminis sp. nov., Geothrix oryzae sp. nov., Geothrix edaphica sp. nov., Geothrix rubra sp. nov., and Geothrix limicola sp. nov., six novel members of Acidobacteriota isolated from soils.</title>
        <authorList>
            <person name="Weisberg A.J."/>
            <person name="Pearce E."/>
            <person name="Kramer C.G."/>
            <person name="Chang J.H."/>
            <person name="Clarke C.R."/>
        </authorList>
    </citation>
    <scope>NUCLEOTIDE SEQUENCE [LARGE SCALE GENOMIC DNA]</scope>
    <source>
        <strain evidence="2 4">NE20-4-1</strain>
    </source>
</reference>
<dbReference type="Proteomes" id="UP001282474">
    <property type="component" value="Unassembled WGS sequence"/>
</dbReference>
<keyword evidence="4" id="KW-1185">Reference proteome</keyword>
<organism evidence="1 3">
    <name type="scientific">Streptomyces caniscabiei</name>
    <dbReference type="NCBI Taxonomy" id="2746961"/>
    <lineage>
        <taxon>Bacteria</taxon>
        <taxon>Bacillati</taxon>
        <taxon>Actinomycetota</taxon>
        <taxon>Actinomycetes</taxon>
        <taxon>Kitasatosporales</taxon>
        <taxon>Streptomycetaceae</taxon>
        <taxon>Streptomyces</taxon>
    </lineage>
</organism>
<accession>A0A927L0M6</accession>
<comment type="caution">
    <text evidence="1">The sequence shown here is derived from an EMBL/GenBank/DDBJ whole genome shotgun (WGS) entry which is preliminary data.</text>
</comment>
<sequence length="311" mass="34875">MTKEVRARKSGLGELTPVDKGVFMPRRMVTLPGEEELPAGPLRELTVGMYELYVAAGCPSLRDISKAITGHDAAPTTVSHERIRQVLTGRGDSASCSVVVAIVLVLASMARPARDADAEADRFSRLWRVVASLDPWKPFRPGLDVRNSSSASLPHSDDDQAVLDVRQFASRSPRDIARHLCQVGADEGVEAFLTGLVRLSDAMMIIRLVEQLRMAGLHETAQRLIEVSAQNLPFHDLSELVWRFFKEEWRVHSLLMAIARSRTPREVYELWWQLAERRQPEAEALKDLFKQLRSDDGNAELERLLTETDAD</sequence>
<evidence type="ECO:0000313" key="1">
    <source>
        <dbReference type="EMBL" id="MBD9722853.1"/>
    </source>
</evidence>
<dbReference type="GeneID" id="79930921"/>
<dbReference type="EMBL" id="JARAWJ010000006">
    <property type="protein sequence ID" value="MDX3037643.1"/>
    <property type="molecule type" value="Genomic_DNA"/>
</dbReference>
<evidence type="ECO:0000313" key="3">
    <source>
        <dbReference type="Proteomes" id="UP000661025"/>
    </source>
</evidence>